<dbReference type="RefSeq" id="WP_269656752.1">
    <property type="nucleotide sequence ID" value="NZ_CP114413.1"/>
</dbReference>
<dbReference type="Gene3D" id="1.10.10.1320">
    <property type="entry name" value="Anti-sigma factor, zinc-finger domain"/>
    <property type="match status" value="1"/>
</dbReference>
<dbReference type="Proteomes" id="UP001164439">
    <property type="component" value="Chromosome"/>
</dbReference>
<sequence>MTHVDHAHLVDLARGNAASREDADALRHIARCAPCRQELDGITRVVAAASGVGASDLPVGPPPRVWQRIERELFETAEPAPVSVADHSDALPAGAPKGHPAVRCLLLAALGGILLARWLRRAWR</sequence>
<organism evidence="3 4">
    <name type="scientific">Streptomyces cinnabarinus</name>
    <dbReference type="NCBI Taxonomy" id="67287"/>
    <lineage>
        <taxon>Bacteria</taxon>
        <taxon>Bacillati</taxon>
        <taxon>Actinomycetota</taxon>
        <taxon>Actinomycetes</taxon>
        <taxon>Kitasatosporales</taxon>
        <taxon>Streptomycetaceae</taxon>
        <taxon>Streptomyces</taxon>
    </lineage>
</organism>
<protein>
    <recommendedName>
        <fullName evidence="5">Zinc-finger domain-containing protein</fullName>
    </recommendedName>
</protein>
<keyword evidence="2" id="KW-0804">Transcription</keyword>
<evidence type="ECO:0008006" key="5">
    <source>
        <dbReference type="Google" id="ProtNLM"/>
    </source>
</evidence>
<evidence type="ECO:0000256" key="1">
    <source>
        <dbReference type="ARBA" id="ARBA00023015"/>
    </source>
</evidence>
<evidence type="ECO:0000256" key="2">
    <source>
        <dbReference type="ARBA" id="ARBA00023163"/>
    </source>
</evidence>
<keyword evidence="1" id="KW-0805">Transcription regulation</keyword>
<evidence type="ECO:0000313" key="3">
    <source>
        <dbReference type="EMBL" id="WAZ19069.1"/>
    </source>
</evidence>
<reference evidence="3" key="1">
    <citation type="submission" date="2022-12" db="EMBL/GenBank/DDBJ databases">
        <authorList>
            <person name="Ruckert C."/>
            <person name="Busche T."/>
            <person name="Kalinowski J."/>
            <person name="Wittmann C."/>
        </authorList>
    </citation>
    <scope>NUCLEOTIDE SEQUENCE</scope>
    <source>
        <strain evidence="3">DSM 40467</strain>
    </source>
</reference>
<gene>
    <name evidence="3" type="ORF">STRCI_000091</name>
</gene>
<dbReference type="EMBL" id="CP114413">
    <property type="protein sequence ID" value="WAZ19069.1"/>
    <property type="molecule type" value="Genomic_DNA"/>
</dbReference>
<proteinExistence type="predicted"/>
<keyword evidence="4" id="KW-1185">Reference proteome</keyword>
<evidence type="ECO:0000313" key="4">
    <source>
        <dbReference type="Proteomes" id="UP001164439"/>
    </source>
</evidence>
<dbReference type="InterPro" id="IPR041916">
    <property type="entry name" value="Anti_sigma_zinc_sf"/>
</dbReference>
<accession>A0ABY7K809</accession>
<name>A0ABY7K809_9ACTN</name>